<gene>
    <name evidence="2" type="ORF">Scep_028201</name>
</gene>
<protein>
    <submittedName>
        <fullName evidence="2">Uncharacterized protein</fullName>
    </submittedName>
</protein>
<evidence type="ECO:0000313" key="3">
    <source>
        <dbReference type="Proteomes" id="UP001419268"/>
    </source>
</evidence>
<sequence>MEAERSRVEMARASPLPSIPLGVDMGDQLATKDSVDLDSGIDYGVLECVVWSTLATERDQVIASWVRPLVGSWKGIPNLLSRHHLAAVLLTPHLAADALPGRLWPSPVVVAPSQSSSPPTAQTVAVAAMSAAASHRLFPLVPPPPLPRSLRVPPPHRPSRSAPTTSPFSVGFGHRLSPSPLVSRRAHPEADRRAAEARRIVLVCDVAAQAYVASSDWWRELGPLTWQLAIGGEPVSDVLGLVGRVTLGSV</sequence>
<evidence type="ECO:0000313" key="2">
    <source>
        <dbReference type="EMBL" id="KAK9089119.1"/>
    </source>
</evidence>
<keyword evidence="3" id="KW-1185">Reference proteome</keyword>
<feature type="region of interest" description="Disordered" evidence="1">
    <location>
        <begin position="145"/>
        <end position="188"/>
    </location>
</feature>
<name>A0AAP0E9G9_9MAGN</name>
<proteinExistence type="predicted"/>
<reference evidence="2 3" key="1">
    <citation type="submission" date="2024-01" db="EMBL/GenBank/DDBJ databases">
        <title>Genome assemblies of Stephania.</title>
        <authorList>
            <person name="Yang L."/>
        </authorList>
    </citation>
    <scope>NUCLEOTIDE SEQUENCE [LARGE SCALE GENOMIC DNA]</scope>
    <source>
        <strain evidence="2">JXDWG</strain>
        <tissue evidence="2">Leaf</tissue>
    </source>
</reference>
<evidence type="ECO:0000256" key="1">
    <source>
        <dbReference type="SAM" id="MobiDB-lite"/>
    </source>
</evidence>
<organism evidence="2 3">
    <name type="scientific">Stephania cephalantha</name>
    <dbReference type="NCBI Taxonomy" id="152367"/>
    <lineage>
        <taxon>Eukaryota</taxon>
        <taxon>Viridiplantae</taxon>
        <taxon>Streptophyta</taxon>
        <taxon>Embryophyta</taxon>
        <taxon>Tracheophyta</taxon>
        <taxon>Spermatophyta</taxon>
        <taxon>Magnoliopsida</taxon>
        <taxon>Ranunculales</taxon>
        <taxon>Menispermaceae</taxon>
        <taxon>Menispermoideae</taxon>
        <taxon>Cissampelideae</taxon>
        <taxon>Stephania</taxon>
    </lineage>
</organism>
<accession>A0AAP0E9G9</accession>
<feature type="compositionally biased region" description="Low complexity" evidence="1">
    <location>
        <begin position="160"/>
        <end position="169"/>
    </location>
</feature>
<dbReference type="Proteomes" id="UP001419268">
    <property type="component" value="Unassembled WGS sequence"/>
</dbReference>
<comment type="caution">
    <text evidence="2">The sequence shown here is derived from an EMBL/GenBank/DDBJ whole genome shotgun (WGS) entry which is preliminary data.</text>
</comment>
<feature type="compositionally biased region" description="Pro residues" evidence="1">
    <location>
        <begin position="145"/>
        <end position="156"/>
    </location>
</feature>
<dbReference type="EMBL" id="JBBNAG010000012">
    <property type="protein sequence ID" value="KAK9089119.1"/>
    <property type="molecule type" value="Genomic_DNA"/>
</dbReference>
<dbReference type="AlphaFoldDB" id="A0AAP0E9G9"/>